<evidence type="ECO:0000313" key="1">
    <source>
        <dbReference type="EMBL" id="ATD09888.1"/>
    </source>
</evidence>
<proteinExistence type="predicted"/>
<reference evidence="1 2" key="1">
    <citation type="submission" date="2015-06" db="EMBL/GenBank/DDBJ databases">
        <authorList>
            <person name="Xie B.-B."/>
            <person name="Rong J.-C."/>
            <person name="Qin Q.-L."/>
            <person name="Zhang Y.-Z."/>
        </authorList>
    </citation>
    <scope>NUCLEOTIDE SEQUENCE [LARGE SCALE GENOMIC DNA]</scope>
    <source>
        <strain evidence="1 2">JCM 20779</strain>
    </source>
</reference>
<keyword evidence="2" id="KW-1185">Reference proteome</keyword>
<name>A0ABM6NLK4_PSEO7</name>
<sequence>MNKAHSDEPKGQRLISISTVLSPDLHRVTMLHWLCLV</sequence>
<gene>
    <name evidence="1" type="ORF">PPIS_b0796</name>
</gene>
<dbReference type="Proteomes" id="UP000016521">
    <property type="component" value="Chromosome II"/>
</dbReference>
<protein>
    <submittedName>
        <fullName evidence="1">Uncharacterized protein</fullName>
    </submittedName>
</protein>
<dbReference type="EMBL" id="CP011925">
    <property type="protein sequence ID" value="ATD09888.1"/>
    <property type="molecule type" value="Genomic_DNA"/>
</dbReference>
<organism evidence="1 2">
    <name type="scientific">Pseudoalteromonas piscicida</name>
    <dbReference type="NCBI Taxonomy" id="43662"/>
    <lineage>
        <taxon>Bacteria</taxon>
        <taxon>Pseudomonadati</taxon>
        <taxon>Pseudomonadota</taxon>
        <taxon>Gammaproteobacteria</taxon>
        <taxon>Alteromonadales</taxon>
        <taxon>Pseudoalteromonadaceae</taxon>
        <taxon>Pseudoalteromonas</taxon>
    </lineage>
</organism>
<evidence type="ECO:0000313" key="2">
    <source>
        <dbReference type="Proteomes" id="UP000016521"/>
    </source>
</evidence>
<accession>A0ABM6NLK4</accession>